<evidence type="ECO:0000313" key="5">
    <source>
        <dbReference type="Proteomes" id="UP001596492"/>
    </source>
</evidence>
<name>A0ABW2IPJ0_9PROT</name>
<dbReference type="InterPro" id="IPR038607">
    <property type="entry name" value="PhoD-like_sf"/>
</dbReference>
<dbReference type="RefSeq" id="WP_382168747.1">
    <property type="nucleotide sequence ID" value="NZ_JBHTBR010000007.1"/>
</dbReference>
<dbReference type="EMBL" id="JBHTBR010000007">
    <property type="protein sequence ID" value="MFC7292877.1"/>
    <property type="molecule type" value="Genomic_DNA"/>
</dbReference>
<keyword evidence="5" id="KW-1185">Reference proteome</keyword>
<dbReference type="Gene3D" id="2.60.40.380">
    <property type="entry name" value="Purple acid phosphatase-like, N-terminal"/>
    <property type="match status" value="1"/>
</dbReference>
<organism evidence="4 5">
    <name type="scientific">Hirschia litorea</name>
    <dbReference type="NCBI Taxonomy" id="1199156"/>
    <lineage>
        <taxon>Bacteria</taxon>
        <taxon>Pseudomonadati</taxon>
        <taxon>Pseudomonadota</taxon>
        <taxon>Alphaproteobacteria</taxon>
        <taxon>Hyphomonadales</taxon>
        <taxon>Hyphomonadaceae</taxon>
        <taxon>Hirschia</taxon>
    </lineage>
</organism>
<evidence type="ECO:0000259" key="2">
    <source>
        <dbReference type="Pfam" id="PF09423"/>
    </source>
</evidence>
<keyword evidence="1" id="KW-0732">Signal</keyword>
<dbReference type="SUPFAM" id="SSF56300">
    <property type="entry name" value="Metallo-dependent phosphatases"/>
    <property type="match status" value="1"/>
</dbReference>
<comment type="caution">
    <text evidence="4">The sequence shown here is derived from an EMBL/GenBank/DDBJ whole genome shotgun (WGS) entry which is preliminary data.</text>
</comment>
<dbReference type="CDD" id="cd07389">
    <property type="entry name" value="MPP_PhoD"/>
    <property type="match status" value="1"/>
</dbReference>
<dbReference type="InterPro" id="IPR052900">
    <property type="entry name" value="Phospholipid_Metab_Enz"/>
</dbReference>
<dbReference type="Proteomes" id="UP001596492">
    <property type="component" value="Unassembled WGS sequence"/>
</dbReference>
<sequence length="511" mass="56961">MFSRRLFLAAAGSTLWVPASANAHSGHYHFTLGVASGSPRDTSVVLWTRLAPDPLNGGGMPVGAVMVRYRVCLDDAMRRTVQEGVAMTSEAKAHSVHVTLNGLEPGREYWYQFYFGEDESPIGRTKTTDPKATSATFAIANCQAWETGHYAAYRDIAEWAPDCVIHLGDYIYEGGTSELGVRRRTNAGTQIEYEVVRKHNSGEITTLYDYRNRYALYRSDPHLQAAHAAAPWIVSMDDHEVDNNWAGSTPQDPDKQTSLEFAVRKLAAFQAYYEHMPLEQPPTLNGLAGHLQIYGAYEFGPARVNMLDTRQYRSDQVCGQGFPSDFPCDALENPALSMTGINQEKWLLDQLKNSDAKYNVIAQQTWFAPYRYSENPASRKWNMDQWDGYPLQRQRLVDAMADEVSNPIVLSGDWHCASAMTVHKDPENAKSDRVAHNFAATSISSVCSWSPSVAQAQSANPHVSYVNGEQRGYLRCVADSQNWTSTYRTVANPSDSASKVGTDTEIRVRDI</sequence>
<protein>
    <submittedName>
        <fullName evidence="4">Alkaline phosphatase D family protein</fullName>
    </submittedName>
</protein>
<feature type="domain" description="Phospholipase D N-terminal" evidence="3">
    <location>
        <begin position="32"/>
        <end position="127"/>
    </location>
</feature>
<dbReference type="PANTHER" id="PTHR43606:SF2">
    <property type="entry name" value="ALKALINE PHOSPHATASE FAMILY PROTEIN (AFU_ORTHOLOGUE AFUA_5G03860)"/>
    <property type="match status" value="1"/>
</dbReference>
<dbReference type="InterPro" id="IPR032093">
    <property type="entry name" value="PhoD_N"/>
</dbReference>
<feature type="signal peptide" evidence="1">
    <location>
        <begin position="1"/>
        <end position="23"/>
    </location>
</feature>
<feature type="domain" description="PhoD-like phosphatase metallophosphatase" evidence="2">
    <location>
        <begin position="137"/>
        <end position="486"/>
    </location>
</feature>
<reference evidence="5" key="1">
    <citation type="journal article" date="2019" name="Int. J. Syst. Evol. Microbiol.">
        <title>The Global Catalogue of Microorganisms (GCM) 10K type strain sequencing project: providing services to taxonomists for standard genome sequencing and annotation.</title>
        <authorList>
            <consortium name="The Broad Institute Genomics Platform"/>
            <consortium name="The Broad Institute Genome Sequencing Center for Infectious Disease"/>
            <person name="Wu L."/>
            <person name="Ma J."/>
        </authorList>
    </citation>
    <scope>NUCLEOTIDE SEQUENCE [LARGE SCALE GENOMIC DNA]</scope>
    <source>
        <strain evidence="5">CCUG 51308</strain>
    </source>
</reference>
<accession>A0ABW2IPJ0</accession>
<proteinExistence type="predicted"/>
<gene>
    <name evidence="4" type="ORF">ACFQS8_14720</name>
</gene>
<dbReference type="Pfam" id="PF16655">
    <property type="entry name" value="PhoD_N"/>
    <property type="match status" value="1"/>
</dbReference>
<dbReference type="Pfam" id="PF09423">
    <property type="entry name" value="PhoD"/>
    <property type="match status" value="1"/>
</dbReference>
<evidence type="ECO:0000256" key="1">
    <source>
        <dbReference type="SAM" id="SignalP"/>
    </source>
</evidence>
<dbReference type="InterPro" id="IPR018946">
    <property type="entry name" value="PhoD-like_MPP"/>
</dbReference>
<dbReference type="InterPro" id="IPR029052">
    <property type="entry name" value="Metallo-depent_PP-like"/>
</dbReference>
<evidence type="ECO:0000259" key="3">
    <source>
        <dbReference type="Pfam" id="PF16655"/>
    </source>
</evidence>
<feature type="chain" id="PRO_5045299638" evidence="1">
    <location>
        <begin position="24"/>
        <end position="511"/>
    </location>
</feature>
<dbReference type="PANTHER" id="PTHR43606">
    <property type="entry name" value="PHOSPHATASE, PUTATIVE (AFU_ORTHOLOGUE AFUA_6G08710)-RELATED"/>
    <property type="match status" value="1"/>
</dbReference>
<evidence type="ECO:0000313" key="4">
    <source>
        <dbReference type="EMBL" id="MFC7292877.1"/>
    </source>
</evidence>
<dbReference type="Gene3D" id="3.60.21.70">
    <property type="entry name" value="PhoD-like phosphatase"/>
    <property type="match status" value="1"/>
</dbReference>